<dbReference type="GO" id="GO:0007005">
    <property type="term" value="P:mitochondrion organization"/>
    <property type="evidence" value="ECO:0007669"/>
    <property type="project" value="TreeGrafter"/>
</dbReference>
<dbReference type="InterPro" id="IPR051130">
    <property type="entry name" value="Mito_struct-func_regulator"/>
</dbReference>
<comment type="similarity">
    <text evidence="1">Belongs to the protein kinase superfamily. ADCK protein kinase family.</text>
</comment>
<dbReference type="EMBL" id="JAEPRD010000205">
    <property type="protein sequence ID" value="KAG2194107.1"/>
    <property type="molecule type" value="Genomic_DNA"/>
</dbReference>
<dbReference type="GO" id="GO:0055088">
    <property type="term" value="P:lipid homeostasis"/>
    <property type="evidence" value="ECO:0007669"/>
    <property type="project" value="TreeGrafter"/>
</dbReference>
<dbReference type="OrthoDB" id="427480at2759"/>
<feature type="domain" description="ABC1 atypical kinase-like" evidence="2">
    <location>
        <begin position="148"/>
        <end position="406"/>
    </location>
</feature>
<protein>
    <recommendedName>
        <fullName evidence="2">ABC1 atypical kinase-like domain-containing protein</fullName>
    </recommendedName>
</protein>
<dbReference type="Gene3D" id="1.10.510.10">
    <property type="entry name" value="Transferase(Phosphotransferase) domain 1"/>
    <property type="match status" value="1"/>
</dbReference>
<dbReference type="InterPro" id="IPR045307">
    <property type="entry name" value="ADCK1_dom"/>
</dbReference>
<dbReference type="Pfam" id="PF03109">
    <property type="entry name" value="ABC1"/>
    <property type="match status" value="1"/>
</dbReference>
<sequence>MNILTKKSSLFFSARTSTARFYRTTARKTISNKSKVFLAGSALCCGGIGFSWYESDTEARHVASAIHRMSIATNIGVSVAVDYKLTQSKNYNSEEERVKAKRQCDQRCAERVLIGLQKLGGIYVKLGQHVSAMTYILPIEWTSTLAALQDRCDPTSIEDIEKLFISDFGLPLDQVFEEFDWKPLGVASLAQVHKARLRKEHSNSNGDWVAVKFQHPRLDDFCKIDLQTVSFLIHTIKRIFPDFGFEWILQEMQESLPQEMNFEHEAQNSKTLQENFTYEREHHTTALCVPKVLWAKRRILLMEFMEGARVDDMEYMEKHNIDPSQVSTEITEIFSKMMFLDGFVHCDPHPGNILIRPAKDPKSRFNFDVVLLDHGLYRTLTEELRTNYAHLWTSLIRGDEEGIRKYSLLVGCRPESHRLFASLLTGREWSTISSADLSTDRTVNEISRVTGQAKGFLVRIYDILETLPRIILLLLKTSDLLRGLDETLRSSHDKYMTYALMGRFCAEAVWRDAKANLISRIKESPSISTTWSLIKNLLYAWWEYQSLEYGLKLYQLQSNTREKWQLLWKHSVEKKKKQEALDRASVVDVSTKFEI</sequence>
<dbReference type="AlphaFoldDB" id="A0A8H7UU23"/>
<evidence type="ECO:0000256" key="1">
    <source>
        <dbReference type="ARBA" id="ARBA00009670"/>
    </source>
</evidence>
<dbReference type="PANTHER" id="PTHR43173:SF19">
    <property type="entry name" value="AARF DOMAIN-CONTAINING PROTEIN KINASE 1"/>
    <property type="match status" value="1"/>
</dbReference>
<dbReference type="PANTHER" id="PTHR43173">
    <property type="entry name" value="ABC1 FAMILY PROTEIN"/>
    <property type="match status" value="1"/>
</dbReference>
<dbReference type="GO" id="GO:0005743">
    <property type="term" value="C:mitochondrial inner membrane"/>
    <property type="evidence" value="ECO:0007669"/>
    <property type="project" value="TreeGrafter"/>
</dbReference>
<evidence type="ECO:0000313" key="3">
    <source>
        <dbReference type="EMBL" id="KAG2194107.1"/>
    </source>
</evidence>
<name>A0A8H7UU23_9FUNG</name>
<keyword evidence="4" id="KW-1185">Reference proteome</keyword>
<accession>A0A8H7UU23</accession>
<dbReference type="Proteomes" id="UP000603453">
    <property type="component" value="Unassembled WGS sequence"/>
</dbReference>
<organism evidence="3 4">
    <name type="scientific">Mucor saturninus</name>
    <dbReference type="NCBI Taxonomy" id="64648"/>
    <lineage>
        <taxon>Eukaryota</taxon>
        <taxon>Fungi</taxon>
        <taxon>Fungi incertae sedis</taxon>
        <taxon>Mucoromycota</taxon>
        <taxon>Mucoromycotina</taxon>
        <taxon>Mucoromycetes</taxon>
        <taxon>Mucorales</taxon>
        <taxon>Mucorineae</taxon>
        <taxon>Mucoraceae</taxon>
        <taxon>Mucor</taxon>
    </lineage>
</organism>
<gene>
    <name evidence="3" type="ORF">INT47_003050</name>
</gene>
<evidence type="ECO:0000313" key="4">
    <source>
        <dbReference type="Proteomes" id="UP000603453"/>
    </source>
</evidence>
<evidence type="ECO:0000259" key="2">
    <source>
        <dbReference type="Pfam" id="PF03109"/>
    </source>
</evidence>
<dbReference type="SUPFAM" id="SSF56112">
    <property type="entry name" value="Protein kinase-like (PK-like)"/>
    <property type="match status" value="1"/>
</dbReference>
<dbReference type="CDD" id="cd13969">
    <property type="entry name" value="ADCK1-like"/>
    <property type="match status" value="1"/>
</dbReference>
<dbReference type="InterPro" id="IPR011009">
    <property type="entry name" value="Kinase-like_dom_sf"/>
</dbReference>
<comment type="caution">
    <text evidence="3">The sequence shown here is derived from an EMBL/GenBank/DDBJ whole genome shotgun (WGS) entry which is preliminary data.</text>
</comment>
<proteinExistence type="inferred from homology"/>
<dbReference type="InterPro" id="IPR004147">
    <property type="entry name" value="ABC1_dom"/>
</dbReference>
<reference evidence="3" key="1">
    <citation type="submission" date="2020-12" db="EMBL/GenBank/DDBJ databases">
        <title>Metabolic potential, ecology and presence of endohyphal bacteria is reflected in genomic diversity of Mucoromycotina.</title>
        <authorList>
            <person name="Muszewska A."/>
            <person name="Okrasinska A."/>
            <person name="Steczkiewicz K."/>
            <person name="Drgas O."/>
            <person name="Orlowska M."/>
            <person name="Perlinska-Lenart U."/>
            <person name="Aleksandrzak-Piekarczyk T."/>
            <person name="Szatraj K."/>
            <person name="Zielenkiewicz U."/>
            <person name="Pilsyk S."/>
            <person name="Malc E."/>
            <person name="Mieczkowski P."/>
            <person name="Kruszewska J.S."/>
            <person name="Biernat P."/>
            <person name="Pawlowska J."/>
        </authorList>
    </citation>
    <scope>NUCLEOTIDE SEQUENCE</scope>
    <source>
        <strain evidence="3">WA0000017839</strain>
    </source>
</reference>